<gene>
    <name evidence="13" type="primary">yidC</name>
    <name evidence="17" type="ORF">AKJ09_05247</name>
</gene>
<evidence type="ECO:0000256" key="1">
    <source>
        <dbReference type="ARBA" id="ARBA00004429"/>
    </source>
</evidence>
<feature type="region of interest" description="Disordered" evidence="14">
    <location>
        <begin position="557"/>
        <end position="581"/>
    </location>
</feature>
<proteinExistence type="inferred from homology"/>
<dbReference type="Pfam" id="PF02096">
    <property type="entry name" value="60KD_IMP"/>
    <property type="match status" value="1"/>
</dbReference>
<dbReference type="InterPro" id="IPR019998">
    <property type="entry name" value="Membr_insert_YidC"/>
</dbReference>
<evidence type="ECO:0000256" key="12">
    <source>
        <dbReference type="ARBA" id="ARBA00033342"/>
    </source>
</evidence>
<evidence type="ECO:0000256" key="14">
    <source>
        <dbReference type="SAM" id="MobiDB-lite"/>
    </source>
</evidence>
<dbReference type="PRINTS" id="PR00701">
    <property type="entry name" value="60KDINNERMP"/>
</dbReference>
<comment type="subunit">
    <text evidence="13">Interacts with the Sec translocase complex via SecD. Specifically interacts with transmembrane segments of nascent integral membrane proteins during membrane integration.</text>
</comment>
<keyword evidence="5 13" id="KW-1003">Cell membrane</keyword>
<dbReference type="NCBIfam" id="TIGR03593">
    <property type="entry name" value="yidC_nterm"/>
    <property type="match status" value="1"/>
</dbReference>
<dbReference type="RefSeq" id="WP_146649520.1">
    <property type="nucleotide sequence ID" value="NZ_CP012333.1"/>
</dbReference>
<dbReference type="Gene3D" id="2.70.98.90">
    <property type="match status" value="1"/>
</dbReference>
<evidence type="ECO:0000259" key="16">
    <source>
        <dbReference type="Pfam" id="PF14849"/>
    </source>
</evidence>
<evidence type="ECO:0000259" key="15">
    <source>
        <dbReference type="Pfam" id="PF02096"/>
    </source>
</evidence>
<organism evidence="17 18">
    <name type="scientific">Labilithrix luteola</name>
    <dbReference type="NCBI Taxonomy" id="1391654"/>
    <lineage>
        <taxon>Bacteria</taxon>
        <taxon>Pseudomonadati</taxon>
        <taxon>Myxococcota</taxon>
        <taxon>Polyangia</taxon>
        <taxon>Polyangiales</taxon>
        <taxon>Labilitrichaceae</taxon>
        <taxon>Labilithrix</taxon>
    </lineage>
</organism>
<evidence type="ECO:0000313" key="17">
    <source>
        <dbReference type="EMBL" id="AKU98583.1"/>
    </source>
</evidence>
<dbReference type="HAMAP" id="MF_01810">
    <property type="entry name" value="YidC_type1"/>
    <property type="match status" value="1"/>
</dbReference>
<dbReference type="PATRIC" id="fig|1391654.3.peg.5320"/>
<dbReference type="AlphaFoldDB" id="A0A0K1PYI1"/>
<keyword evidence="8 13" id="KW-1133">Transmembrane helix</keyword>
<dbReference type="GO" id="GO:0051205">
    <property type="term" value="P:protein insertion into membrane"/>
    <property type="evidence" value="ECO:0007669"/>
    <property type="project" value="TreeGrafter"/>
</dbReference>
<dbReference type="NCBIfam" id="TIGR03592">
    <property type="entry name" value="yidC_oxa1_cterm"/>
    <property type="match status" value="1"/>
</dbReference>
<dbReference type="EMBL" id="CP012333">
    <property type="protein sequence ID" value="AKU98583.1"/>
    <property type="molecule type" value="Genomic_DNA"/>
</dbReference>
<evidence type="ECO:0000256" key="9">
    <source>
        <dbReference type="ARBA" id="ARBA00023136"/>
    </source>
</evidence>
<evidence type="ECO:0000256" key="8">
    <source>
        <dbReference type="ARBA" id="ARBA00022989"/>
    </source>
</evidence>
<dbReference type="PANTHER" id="PTHR12428">
    <property type="entry name" value="OXA1"/>
    <property type="match status" value="1"/>
</dbReference>
<evidence type="ECO:0000256" key="13">
    <source>
        <dbReference type="HAMAP-Rule" id="MF_01810"/>
    </source>
</evidence>
<evidence type="ECO:0000256" key="6">
    <source>
        <dbReference type="ARBA" id="ARBA00022692"/>
    </source>
</evidence>
<evidence type="ECO:0000256" key="5">
    <source>
        <dbReference type="ARBA" id="ARBA00022475"/>
    </source>
</evidence>
<dbReference type="OrthoDB" id="9780552at2"/>
<dbReference type="PRINTS" id="PR01900">
    <property type="entry name" value="YIDCPROTEIN"/>
</dbReference>
<reference evidence="17 18" key="1">
    <citation type="submission" date="2015-08" db="EMBL/GenBank/DDBJ databases">
        <authorList>
            <person name="Babu N.S."/>
            <person name="Beckwith C.J."/>
            <person name="Beseler K.G."/>
            <person name="Brison A."/>
            <person name="Carone J.V."/>
            <person name="Caskin T.P."/>
            <person name="Diamond M."/>
            <person name="Durham M.E."/>
            <person name="Foxe J.M."/>
            <person name="Go M."/>
            <person name="Henderson B.A."/>
            <person name="Jones I.B."/>
            <person name="McGettigan J.A."/>
            <person name="Micheletti S.J."/>
            <person name="Nasrallah M.E."/>
            <person name="Ortiz D."/>
            <person name="Piller C.R."/>
            <person name="Privatt S.R."/>
            <person name="Schneider S.L."/>
            <person name="Sharp S."/>
            <person name="Smith T.C."/>
            <person name="Stanton J.D."/>
            <person name="Ullery H.E."/>
            <person name="Wilson R.J."/>
            <person name="Serrano M.G."/>
            <person name="Buck G."/>
            <person name="Lee V."/>
            <person name="Wang Y."/>
            <person name="Carvalho R."/>
            <person name="Voegtly L."/>
            <person name="Shi R."/>
            <person name="Duckworth R."/>
            <person name="Johnson A."/>
            <person name="Loviza R."/>
            <person name="Walstead R."/>
            <person name="Shah Z."/>
            <person name="Kiflezghi M."/>
            <person name="Wade K."/>
            <person name="Ball S.L."/>
            <person name="Bradley K.W."/>
            <person name="Asai D.J."/>
            <person name="Bowman C.A."/>
            <person name="Russell D.A."/>
            <person name="Pope W.H."/>
            <person name="Jacobs-Sera D."/>
            <person name="Hendrix R.W."/>
            <person name="Hatfull G.F."/>
        </authorList>
    </citation>
    <scope>NUCLEOTIDE SEQUENCE [LARGE SCALE GENOMIC DNA]</scope>
    <source>
        <strain evidence="17 18">DSM 27648</strain>
    </source>
</reference>
<sequence length="581" mass="64411">MDRSSVLRWVVLLGAGALIYFFVLPAITGSNKKGQNLPPETYINAPDFVPDVIDAPVSPDKPNAPTEGELCKIEGNRFEATFSSRGGSLTHLILRDAQYAAGVDGFDLSTTPDQERWRSLRTLFRGPDAGDQVRYDRFNWKLSPRAEGDKSCTFTYEDENVRLVKAITAGTRPFELDVKTTVTNLASAPKRHRYSIGTYAFRRNADVKGSLGRVSPWQTELTCAAGKEVVRKGKDDFKAGSVTVAGADRYAAVTSHYFAQALVPEAGEGATSDVPTCEILGEEWLESAGQSADDASTVYHAKLVYPARELAPNASVTYHDVGFFGPKERDVLAHAGGPTAKLGDVINLGFFSPVARFLVGVLEFFHDHITGNWGLAIILMTICLRLLLFPLTFKSIKTTIAMRRLKPEVDSLNEKFKDDPQAKNLAMMELWKKHGVNPFGGCLPQLVQMPVWFAMYTTLQTAVEMYHTKFLWFSDMSAPDKFYILPLLLGVFMILQQRIVPQQGMDPMQQKMMTYMMPAVFTFMMLFLPAALGVYMLTNSMLGIAQQLVVEQIAPRSEPPSREIVVKQKNEKLGGKSSKTS</sequence>
<dbReference type="InterPro" id="IPR028055">
    <property type="entry name" value="YidC/Oxa/ALB_C"/>
</dbReference>
<feature type="transmembrane region" description="Helical" evidence="13">
    <location>
        <begin position="482"/>
        <end position="500"/>
    </location>
</feature>
<dbReference type="CDD" id="cd19961">
    <property type="entry name" value="EcYidC-like_peri"/>
    <property type="match status" value="1"/>
</dbReference>
<evidence type="ECO:0000256" key="7">
    <source>
        <dbReference type="ARBA" id="ARBA00022927"/>
    </source>
</evidence>
<dbReference type="InterPro" id="IPR001708">
    <property type="entry name" value="YidC/ALB3/OXA1/COX18"/>
</dbReference>
<keyword evidence="7 13" id="KW-0653">Protein transport</keyword>
<accession>A0A0K1PYI1</accession>
<comment type="similarity">
    <text evidence="2 13">Belongs to the OXA1/ALB3/YidC family. Type 1 subfamily.</text>
</comment>
<dbReference type="PANTHER" id="PTHR12428:SF65">
    <property type="entry name" value="CYTOCHROME C OXIDASE ASSEMBLY PROTEIN COX18, MITOCHONDRIAL"/>
    <property type="match status" value="1"/>
</dbReference>
<dbReference type="InterPro" id="IPR047196">
    <property type="entry name" value="YidC_ALB_C"/>
</dbReference>
<feature type="compositionally biased region" description="Basic and acidic residues" evidence="14">
    <location>
        <begin position="559"/>
        <end position="574"/>
    </location>
</feature>
<feature type="domain" description="Membrane insertase YidC/Oxa/ALB C-terminal" evidence="15">
    <location>
        <begin position="373"/>
        <end position="551"/>
    </location>
</feature>
<keyword evidence="18" id="KW-1185">Reference proteome</keyword>
<keyword evidence="4 13" id="KW-0813">Transport</keyword>
<comment type="subcellular location">
    <subcellularLocation>
        <location evidence="1">Cell inner membrane</location>
        <topology evidence="1">Multi-pass membrane protein</topology>
    </subcellularLocation>
    <subcellularLocation>
        <location evidence="13">Cell membrane</location>
        <topology evidence="13">Multi-pass membrane protein</topology>
    </subcellularLocation>
</comment>
<keyword evidence="9 13" id="KW-0472">Membrane</keyword>
<dbReference type="Pfam" id="PF14849">
    <property type="entry name" value="YidC_periplas"/>
    <property type="match status" value="1"/>
</dbReference>
<dbReference type="STRING" id="1391654.AKJ09_05247"/>
<dbReference type="CDD" id="cd20070">
    <property type="entry name" value="5TM_YidC_Alb3"/>
    <property type="match status" value="1"/>
</dbReference>
<dbReference type="KEGG" id="llu:AKJ09_05247"/>
<evidence type="ECO:0000256" key="4">
    <source>
        <dbReference type="ARBA" id="ARBA00022448"/>
    </source>
</evidence>
<evidence type="ECO:0000313" key="18">
    <source>
        <dbReference type="Proteomes" id="UP000064967"/>
    </source>
</evidence>
<evidence type="ECO:0000256" key="3">
    <source>
        <dbReference type="ARBA" id="ARBA00015325"/>
    </source>
</evidence>
<dbReference type="Proteomes" id="UP000064967">
    <property type="component" value="Chromosome"/>
</dbReference>
<dbReference type="GO" id="GO:0015031">
    <property type="term" value="P:protein transport"/>
    <property type="evidence" value="ECO:0007669"/>
    <property type="project" value="UniProtKB-KW"/>
</dbReference>
<dbReference type="GO" id="GO:0032977">
    <property type="term" value="F:membrane insertase activity"/>
    <property type="evidence" value="ECO:0007669"/>
    <property type="project" value="InterPro"/>
</dbReference>
<dbReference type="InterPro" id="IPR038221">
    <property type="entry name" value="YidC_periplasmic_sf"/>
</dbReference>
<keyword evidence="10 13" id="KW-0143">Chaperone</keyword>
<feature type="domain" description="Membrane insertase YidC N-terminal" evidence="16">
    <location>
        <begin position="72"/>
        <end position="359"/>
    </location>
</feature>
<feature type="transmembrane region" description="Helical" evidence="13">
    <location>
        <begin position="512"/>
        <end position="537"/>
    </location>
</feature>
<protein>
    <recommendedName>
        <fullName evidence="3 13">Membrane protein insertase YidC</fullName>
    </recommendedName>
    <alternativeName>
        <fullName evidence="12 13">Foldase YidC</fullName>
    </alternativeName>
    <alternativeName>
        <fullName evidence="11 13">Membrane integrase YidC</fullName>
    </alternativeName>
    <alternativeName>
        <fullName evidence="13">Membrane protein YidC</fullName>
    </alternativeName>
</protein>
<dbReference type="GO" id="GO:0005886">
    <property type="term" value="C:plasma membrane"/>
    <property type="evidence" value="ECO:0007669"/>
    <property type="project" value="UniProtKB-SubCell"/>
</dbReference>
<keyword evidence="6 13" id="KW-0812">Transmembrane</keyword>
<evidence type="ECO:0000256" key="2">
    <source>
        <dbReference type="ARBA" id="ARBA00010527"/>
    </source>
</evidence>
<dbReference type="InterPro" id="IPR028053">
    <property type="entry name" value="Membr_insert_YidC_N"/>
</dbReference>
<feature type="transmembrane region" description="Helical" evidence="13">
    <location>
        <begin position="371"/>
        <end position="393"/>
    </location>
</feature>
<name>A0A0K1PYI1_9BACT</name>
<evidence type="ECO:0000256" key="11">
    <source>
        <dbReference type="ARBA" id="ARBA00033245"/>
    </source>
</evidence>
<comment type="function">
    <text evidence="13">Required for the insertion and/or proper folding and/or complex formation of integral membrane proteins into the membrane. Involved in integration of membrane proteins that insert both dependently and independently of the Sec translocase complex, as well as at least some lipoproteins. Aids folding of multispanning membrane proteins.</text>
</comment>
<evidence type="ECO:0000256" key="10">
    <source>
        <dbReference type="ARBA" id="ARBA00023186"/>
    </source>
</evidence>
<feature type="transmembrane region" description="Helical" evidence="13">
    <location>
        <begin position="6"/>
        <end position="27"/>
    </location>
</feature>